<evidence type="ECO:0000313" key="7">
    <source>
        <dbReference type="EMBL" id="NGP77185.1"/>
    </source>
</evidence>
<dbReference type="PANTHER" id="PTHR30026">
    <property type="entry name" value="OUTER MEMBRANE PROTEIN TOLC"/>
    <property type="match status" value="1"/>
</dbReference>
<evidence type="ECO:0000256" key="4">
    <source>
        <dbReference type="ARBA" id="ARBA00023136"/>
    </source>
</evidence>
<keyword evidence="4" id="KW-0472">Membrane</keyword>
<keyword evidence="3" id="KW-0812">Transmembrane</keyword>
<feature type="coiled-coil region" evidence="6">
    <location>
        <begin position="337"/>
        <end position="364"/>
    </location>
</feature>
<evidence type="ECO:0000313" key="8">
    <source>
        <dbReference type="Proteomes" id="UP000473278"/>
    </source>
</evidence>
<keyword evidence="2" id="KW-1134">Transmembrane beta strand</keyword>
<gene>
    <name evidence="7" type="ORF">G3570_11105</name>
</gene>
<sequence>MTITVILFLIVGSFATDSTDTLTLDYCYSRLENHYPIAEKLKLQNEITTLNKKIAHTGYYPQLNVGAKVTYQSEVTEFQVAGGAQPIGPDLSKDHYEVTLDVIQPIYNGGVVGIKKNLEEAKGEQEINSIRVQMHQLKNQVNSVYYGIMLAHNQSEILQSVSESLRAQIENINAKVENGVLLPSQRYILEAELIKIKQDSIEIDANIEAGYEILGQLIGEELTGRRSLAVPEVNSLDLADEILTRMRPEFKLFDSNRRYLSYQKELARTGLLPSLSAFGTAAYGRPGFNVFENDLHEYYIIGLKLNWNFWAAKNAGTRKEVIRLRQKSVNEEERAFERQLKASLSKIEEEIASLKRKIQEDQQIVDLRQKVVKTVESQLENGTATATEYITELNKKTQAELSMKMHKTRLSQARVEYETMLGAGDRNINSK</sequence>
<dbReference type="GO" id="GO:0009279">
    <property type="term" value="C:cell outer membrane"/>
    <property type="evidence" value="ECO:0007669"/>
    <property type="project" value="UniProtKB-SubCell"/>
</dbReference>
<accession>A0A6M1T5B2</accession>
<evidence type="ECO:0000256" key="5">
    <source>
        <dbReference type="ARBA" id="ARBA00023237"/>
    </source>
</evidence>
<reference evidence="7 8" key="1">
    <citation type="submission" date="2020-02" db="EMBL/GenBank/DDBJ databases">
        <title>Balneolaceae bacterium YR4-1, complete genome.</title>
        <authorList>
            <person name="Li Y."/>
            <person name="Wu S."/>
        </authorList>
    </citation>
    <scope>NUCLEOTIDE SEQUENCE [LARGE SCALE GENOMIC DNA]</scope>
    <source>
        <strain evidence="7 8">YR4-1</strain>
    </source>
</reference>
<evidence type="ECO:0000256" key="2">
    <source>
        <dbReference type="ARBA" id="ARBA00022452"/>
    </source>
</evidence>
<evidence type="ECO:0000256" key="3">
    <source>
        <dbReference type="ARBA" id="ARBA00022692"/>
    </source>
</evidence>
<dbReference type="Proteomes" id="UP000473278">
    <property type="component" value="Unassembled WGS sequence"/>
</dbReference>
<evidence type="ECO:0000256" key="1">
    <source>
        <dbReference type="ARBA" id="ARBA00004442"/>
    </source>
</evidence>
<keyword evidence="6" id="KW-0175">Coiled coil</keyword>
<dbReference type="GO" id="GO:1990281">
    <property type="term" value="C:efflux pump complex"/>
    <property type="evidence" value="ECO:0007669"/>
    <property type="project" value="TreeGrafter"/>
</dbReference>
<dbReference type="InterPro" id="IPR051906">
    <property type="entry name" value="TolC-like"/>
</dbReference>
<proteinExistence type="predicted"/>
<keyword evidence="8" id="KW-1185">Reference proteome</keyword>
<evidence type="ECO:0000256" key="6">
    <source>
        <dbReference type="SAM" id="Coils"/>
    </source>
</evidence>
<dbReference type="PANTHER" id="PTHR30026:SF20">
    <property type="entry name" value="OUTER MEMBRANE PROTEIN TOLC"/>
    <property type="match status" value="1"/>
</dbReference>
<dbReference type="GO" id="GO:0015288">
    <property type="term" value="F:porin activity"/>
    <property type="evidence" value="ECO:0007669"/>
    <property type="project" value="TreeGrafter"/>
</dbReference>
<comment type="caution">
    <text evidence="7">The sequence shown here is derived from an EMBL/GenBank/DDBJ whole genome shotgun (WGS) entry which is preliminary data.</text>
</comment>
<dbReference type="RefSeq" id="WP_165142278.1">
    <property type="nucleotide sequence ID" value="NZ_JAALLT010000003.1"/>
</dbReference>
<protein>
    <submittedName>
        <fullName evidence="7">TolC family protein</fullName>
    </submittedName>
</protein>
<organism evidence="7 8">
    <name type="scientific">Halalkalibaculum roseum</name>
    <dbReference type="NCBI Taxonomy" id="2709311"/>
    <lineage>
        <taxon>Bacteria</taxon>
        <taxon>Pseudomonadati</taxon>
        <taxon>Balneolota</taxon>
        <taxon>Balneolia</taxon>
        <taxon>Balneolales</taxon>
        <taxon>Balneolaceae</taxon>
        <taxon>Halalkalibaculum</taxon>
    </lineage>
</organism>
<comment type="subcellular location">
    <subcellularLocation>
        <location evidence="1">Cell outer membrane</location>
    </subcellularLocation>
</comment>
<dbReference type="SUPFAM" id="SSF56954">
    <property type="entry name" value="Outer membrane efflux proteins (OEP)"/>
    <property type="match status" value="1"/>
</dbReference>
<dbReference type="AlphaFoldDB" id="A0A6M1T5B2"/>
<dbReference type="GO" id="GO:0015562">
    <property type="term" value="F:efflux transmembrane transporter activity"/>
    <property type="evidence" value="ECO:0007669"/>
    <property type="project" value="InterPro"/>
</dbReference>
<keyword evidence="5" id="KW-0998">Cell outer membrane</keyword>
<name>A0A6M1T5B2_9BACT</name>
<dbReference type="Gene3D" id="1.20.1600.10">
    <property type="entry name" value="Outer membrane efflux proteins (OEP)"/>
    <property type="match status" value="1"/>
</dbReference>
<dbReference type="EMBL" id="JAALLT010000003">
    <property type="protein sequence ID" value="NGP77185.1"/>
    <property type="molecule type" value="Genomic_DNA"/>
</dbReference>